<protein>
    <submittedName>
        <fullName evidence="14">CPA1 family monovalent cation:H+ antiporter</fullName>
    </submittedName>
</protein>
<dbReference type="GO" id="GO:0015385">
    <property type="term" value="F:sodium:proton antiporter activity"/>
    <property type="evidence" value="ECO:0007669"/>
    <property type="project" value="InterPro"/>
</dbReference>
<evidence type="ECO:0000259" key="13">
    <source>
        <dbReference type="Pfam" id="PF00999"/>
    </source>
</evidence>
<dbReference type="GO" id="GO:0015386">
    <property type="term" value="F:potassium:proton antiporter activity"/>
    <property type="evidence" value="ECO:0007669"/>
    <property type="project" value="TreeGrafter"/>
</dbReference>
<evidence type="ECO:0000256" key="10">
    <source>
        <dbReference type="ARBA" id="ARBA00023201"/>
    </source>
</evidence>
<gene>
    <name evidence="14" type="ORF">C7446_0414</name>
</gene>
<dbReference type="NCBIfam" id="TIGR00831">
    <property type="entry name" value="a_cpa1"/>
    <property type="match status" value="1"/>
</dbReference>
<comment type="function">
    <text evidence="11">Na(+)/H(+) antiporter that extrudes sodium in exchange for external protons.</text>
</comment>
<evidence type="ECO:0000256" key="8">
    <source>
        <dbReference type="ARBA" id="ARBA00023065"/>
    </source>
</evidence>
<dbReference type="Gene3D" id="6.10.140.1330">
    <property type="match status" value="1"/>
</dbReference>
<keyword evidence="15" id="KW-1185">Reference proteome</keyword>
<keyword evidence="5 11" id="KW-0812">Transmembrane</keyword>
<organism evidence="14 15">
    <name type="scientific">Kushneria sinocarnis</name>
    <dbReference type="NCBI Taxonomy" id="595502"/>
    <lineage>
        <taxon>Bacteria</taxon>
        <taxon>Pseudomonadati</taxon>
        <taxon>Pseudomonadota</taxon>
        <taxon>Gammaproteobacteria</taxon>
        <taxon>Oceanospirillales</taxon>
        <taxon>Halomonadaceae</taxon>
        <taxon>Kushneria</taxon>
    </lineage>
</organism>
<dbReference type="Pfam" id="PF00999">
    <property type="entry name" value="Na_H_Exchanger"/>
    <property type="match status" value="1"/>
</dbReference>
<evidence type="ECO:0000256" key="5">
    <source>
        <dbReference type="ARBA" id="ARBA00022692"/>
    </source>
</evidence>
<evidence type="ECO:0000313" key="15">
    <source>
        <dbReference type="Proteomes" id="UP000281975"/>
    </source>
</evidence>
<dbReference type="RefSeq" id="WP_121170790.1">
    <property type="nucleotide sequence ID" value="NZ_RBIN01000001.1"/>
</dbReference>
<evidence type="ECO:0000313" key="14">
    <source>
        <dbReference type="EMBL" id="RKR07599.1"/>
    </source>
</evidence>
<evidence type="ECO:0000256" key="12">
    <source>
        <dbReference type="SAM" id="MobiDB-lite"/>
    </source>
</evidence>
<feature type="transmembrane region" description="Helical" evidence="11">
    <location>
        <begin position="276"/>
        <end position="296"/>
    </location>
</feature>
<dbReference type="OrthoDB" id="9809206at2"/>
<keyword evidence="2 11" id="KW-0813">Transport</keyword>
<keyword evidence="10 11" id="KW-0739">Sodium transport</keyword>
<keyword evidence="8 11" id="KW-0406">Ion transport</keyword>
<keyword evidence="6 11" id="KW-1133">Transmembrane helix</keyword>
<feature type="transmembrane region" description="Helical" evidence="11">
    <location>
        <begin position="215"/>
        <end position="232"/>
    </location>
</feature>
<dbReference type="PANTHER" id="PTHR10110:SF86">
    <property type="entry name" value="SODIUM_HYDROGEN EXCHANGER 7"/>
    <property type="match status" value="1"/>
</dbReference>
<keyword evidence="7 11" id="KW-0915">Sodium</keyword>
<keyword evidence="3 11" id="KW-0050">Antiport</keyword>
<name>A0A420X1M0_9GAMM</name>
<dbReference type="GO" id="GO:0098719">
    <property type="term" value="P:sodium ion import across plasma membrane"/>
    <property type="evidence" value="ECO:0007669"/>
    <property type="project" value="TreeGrafter"/>
</dbReference>
<feature type="domain" description="Cation/H+ exchanger transmembrane" evidence="13">
    <location>
        <begin position="11"/>
        <end position="420"/>
    </location>
</feature>
<comment type="caution">
    <text evidence="14">The sequence shown here is derived from an EMBL/GenBank/DDBJ whole genome shotgun (WGS) entry which is preliminary data.</text>
</comment>
<dbReference type="EMBL" id="RBIN01000001">
    <property type="protein sequence ID" value="RKR07599.1"/>
    <property type="molecule type" value="Genomic_DNA"/>
</dbReference>
<keyword evidence="11" id="KW-0997">Cell inner membrane</keyword>
<comment type="similarity">
    <text evidence="11">Belongs to the monovalent cation:proton antiporter 1 (CPA1) transporter (TC 2.A.36) family.</text>
</comment>
<feature type="transmembrane region" description="Helical" evidence="11">
    <location>
        <begin position="316"/>
        <end position="338"/>
    </location>
</feature>
<feature type="transmembrane region" description="Helical" evidence="11">
    <location>
        <begin position="155"/>
        <end position="176"/>
    </location>
</feature>
<keyword evidence="4" id="KW-1003">Cell membrane</keyword>
<evidence type="ECO:0000256" key="1">
    <source>
        <dbReference type="ARBA" id="ARBA00004651"/>
    </source>
</evidence>
<reference evidence="14 15" key="1">
    <citation type="submission" date="2018-10" db="EMBL/GenBank/DDBJ databases">
        <title>Genomic Encyclopedia of Type Strains, Phase IV (KMG-IV): sequencing the most valuable type-strain genomes for metagenomic binning, comparative biology and taxonomic classification.</title>
        <authorList>
            <person name="Goeker M."/>
        </authorList>
    </citation>
    <scope>NUCLEOTIDE SEQUENCE [LARGE SCALE GENOMIC DNA]</scope>
    <source>
        <strain evidence="14 15">DSM 23229</strain>
    </source>
</reference>
<dbReference type="PANTHER" id="PTHR10110">
    <property type="entry name" value="SODIUM/HYDROGEN EXCHANGER"/>
    <property type="match status" value="1"/>
</dbReference>
<accession>A0A420X1M0</accession>
<evidence type="ECO:0000256" key="6">
    <source>
        <dbReference type="ARBA" id="ARBA00022989"/>
    </source>
</evidence>
<dbReference type="GO" id="GO:0005886">
    <property type="term" value="C:plasma membrane"/>
    <property type="evidence" value="ECO:0007669"/>
    <property type="project" value="UniProtKB-SubCell"/>
</dbReference>
<evidence type="ECO:0000256" key="3">
    <source>
        <dbReference type="ARBA" id="ARBA00022449"/>
    </source>
</evidence>
<dbReference type="AlphaFoldDB" id="A0A420X1M0"/>
<evidence type="ECO:0000256" key="7">
    <source>
        <dbReference type="ARBA" id="ARBA00023053"/>
    </source>
</evidence>
<evidence type="ECO:0000256" key="4">
    <source>
        <dbReference type="ARBA" id="ARBA00022475"/>
    </source>
</evidence>
<dbReference type="GO" id="GO:0051453">
    <property type="term" value="P:regulation of intracellular pH"/>
    <property type="evidence" value="ECO:0007669"/>
    <property type="project" value="TreeGrafter"/>
</dbReference>
<dbReference type="InterPro" id="IPR006153">
    <property type="entry name" value="Cation/H_exchanger_TM"/>
</dbReference>
<comment type="subcellular location">
    <subcellularLocation>
        <location evidence="11">Cell inner membrane</location>
        <topology evidence="11">Multi-pass membrane protein</topology>
    </subcellularLocation>
    <subcellularLocation>
        <location evidence="1">Cell membrane</location>
        <topology evidence="1">Multi-pass membrane protein</topology>
    </subcellularLocation>
</comment>
<sequence>MSIILLVLLLLLVAAGTGLAARFLPWLPLPLLQIAMGAALAMPGTGFDVALKPDIFMLLFVPPLLFADAWRFPQRELLSLRRPIIALALGLVLFTVAGIGWLGHTLLNLPLPIAFALGAILSPTDAVAVSAISGRLPIPSRLMHMLEGESLMNDASGLVAFRFAVAAALTGTFSLGEATLSFLGIALGGGIIGALLAVAFSLVRRQLLALRGTEASTEIVLLMLVMPFAAYLLAEHFAVSGILAAVTAGITLNRTELRHHDQTRTRMQLDNLWEMLAFVFNAVVFLLLGLQLPHIIGDALTTSVLDGRNFGLGTLSLYVLGTTVVLLGLRLLWVIGAIQLSNLSSHHHGDARVPASPRVVAVGTLAGIRGTITLAAALSLPAQLPDGGPLPGRELVVFIAAGVILVTLVLGSVGLPLLLRGLASTPDHRHFEEERRARQAAARAAIRALEQHWQQQDDEDEDQDRRAALEAVSSRLIDGYRRRLTIDDRHARSRRFEHDRGLHRQARLAALRAERQEYYRLRRRDHIDDHTLRRLVHELDLAEMALHVGRHGARRRQLPPETPEDDEPPHP</sequence>
<dbReference type="InterPro" id="IPR018422">
    <property type="entry name" value="Cation/H_exchanger_CPA1"/>
</dbReference>
<feature type="transmembrane region" description="Helical" evidence="11">
    <location>
        <begin position="238"/>
        <end position="255"/>
    </location>
</feature>
<feature type="compositionally biased region" description="Acidic residues" evidence="12">
    <location>
        <begin position="562"/>
        <end position="571"/>
    </location>
</feature>
<dbReference type="Proteomes" id="UP000281975">
    <property type="component" value="Unassembled WGS sequence"/>
</dbReference>
<feature type="transmembrane region" description="Helical" evidence="11">
    <location>
        <begin position="84"/>
        <end position="103"/>
    </location>
</feature>
<keyword evidence="9 11" id="KW-0472">Membrane</keyword>
<feature type="region of interest" description="Disordered" evidence="12">
    <location>
        <begin position="549"/>
        <end position="571"/>
    </location>
</feature>
<dbReference type="InterPro" id="IPR004705">
    <property type="entry name" value="Cation/H_exchanger_CPA1_bac"/>
</dbReference>
<evidence type="ECO:0000256" key="2">
    <source>
        <dbReference type="ARBA" id="ARBA00022448"/>
    </source>
</evidence>
<feature type="transmembrane region" description="Helical" evidence="11">
    <location>
        <begin position="359"/>
        <end position="380"/>
    </location>
</feature>
<feature type="transmembrane region" description="Helical" evidence="11">
    <location>
        <begin position="182"/>
        <end position="203"/>
    </location>
</feature>
<evidence type="ECO:0000256" key="11">
    <source>
        <dbReference type="RuleBase" id="RU366002"/>
    </source>
</evidence>
<proteinExistence type="inferred from homology"/>
<evidence type="ECO:0000256" key="9">
    <source>
        <dbReference type="ARBA" id="ARBA00023136"/>
    </source>
</evidence>
<feature type="transmembrane region" description="Helical" evidence="11">
    <location>
        <begin position="109"/>
        <end position="134"/>
    </location>
</feature>
<feature type="transmembrane region" description="Helical" evidence="11">
    <location>
        <begin position="55"/>
        <end position="72"/>
    </location>
</feature>
<feature type="transmembrane region" description="Helical" evidence="11">
    <location>
        <begin position="395"/>
        <end position="419"/>
    </location>
</feature>